<dbReference type="PANTHER" id="PTHR36183:SF2">
    <property type="entry name" value="BETA-GLUCURONIDASE C-TERMINAL DOMAIN-CONTAINING PROTEIN"/>
    <property type="match status" value="1"/>
</dbReference>
<feature type="domain" description="Beta-glucuronidase C-terminal" evidence="2">
    <location>
        <begin position="414"/>
        <end position="542"/>
    </location>
</feature>
<reference evidence="3 4" key="1">
    <citation type="submission" date="2023-01" db="EMBL/GenBank/DDBJ databases">
        <title>Analysis of 21 Apiospora genomes using comparative genomics revels a genus with tremendous synthesis potential of carbohydrate active enzymes and secondary metabolites.</title>
        <authorList>
            <person name="Sorensen T."/>
        </authorList>
    </citation>
    <scope>NUCLEOTIDE SEQUENCE [LARGE SCALE GENOMIC DNA]</scope>
    <source>
        <strain evidence="3 4">CBS 83171</strain>
    </source>
</reference>
<evidence type="ECO:0000313" key="3">
    <source>
        <dbReference type="EMBL" id="KAK8072710.1"/>
    </source>
</evidence>
<dbReference type="PANTHER" id="PTHR36183">
    <property type="entry name" value="BETA-GLUCURONIDASE"/>
    <property type="match status" value="1"/>
</dbReference>
<dbReference type="EMBL" id="JAQQWM010000003">
    <property type="protein sequence ID" value="KAK8072710.1"/>
    <property type="molecule type" value="Genomic_DNA"/>
</dbReference>
<keyword evidence="3" id="KW-0378">Hydrolase</keyword>
<protein>
    <submittedName>
        <fullName evidence="3">Glycoside hydrolase family 79 protein</fullName>
    </submittedName>
</protein>
<proteinExistence type="predicted"/>
<dbReference type="Proteomes" id="UP001446871">
    <property type="component" value="Unassembled WGS sequence"/>
</dbReference>
<feature type="chain" id="PRO_5047010901" evidence="1">
    <location>
        <begin position="22"/>
        <end position="545"/>
    </location>
</feature>
<name>A0ABR1VR79_9PEZI</name>
<sequence>MRQTFTLFSLALLGSGSGVHALPSGGNHPHKRSYNSNAQQTLAIPETKPSGAPVVPADFLGLNIESAFLNNYAKPLSQNLVSSLASRMGAKPIVRVGGTGGDEFVFDPNQTDHIKICVGPAFFEGYKAFPDAKMTIQAPLGPNVNKTLVREFVRRAWDARIGESGDVDWKDRIEAIALGNEPEFYTKDVEKYVRDTLELEEIVLDELKLEGADRKIFEVGNNAKQPVSQYDVAGILKHGMNKNKLTKITAEHLYQIDTQETWDDANMQKLMLNHQAITSRLDTEYMPSLRASHAAGIPYAISETAAVLASPINTFVSGFGFALWIVDFSLANAARGVARVNHMAGRPVANHVLWVPDHTAGLRNPGPQARAPFAAAIMVADFLRPLTGVASGGEGEVAVHEIDLDTAANPYLSAYAAYSGASSHGNNGNKLQRVALINMRLYNGTAAAEQGTKRGSETFRIPVGSGVDEVEVRRLHADLGAAAMGFDHSGPEHNATWAGEQWSKKVDDGRGHFTHGAAEEVQKVRVRDGVAVVEVPDSEAVMVSV</sequence>
<dbReference type="GO" id="GO:0016787">
    <property type="term" value="F:hydrolase activity"/>
    <property type="evidence" value="ECO:0007669"/>
    <property type="project" value="UniProtKB-KW"/>
</dbReference>
<dbReference type="InterPro" id="IPR052974">
    <property type="entry name" value="GH79_Enzymes"/>
</dbReference>
<dbReference type="InterPro" id="IPR031728">
    <property type="entry name" value="GlcAase_C"/>
</dbReference>
<accession>A0ABR1VR79</accession>
<dbReference type="Gene3D" id="3.20.20.80">
    <property type="entry name" value="Glycosidases"/>
    <property type="match status" value="1"/>
</dbReference>
<feature type="signal peptide" evidence="1">
    <location>
        <begin position="1"/>
        <end position="21"/>
    </location>
</feature>
<keyword evidence="4" id="KW-1185">Reference proteome</keyword>
<keyword evidence="1" id="KW-0732">Signal</keyword>
<dbReference type="Pfam" id="PF16862">
    <property type="entry name" value="Glyco_hydro_79C"/>
    <property type="match status" value="1"/>
</dbReference>
<evidence type="ECO:0000313" key="4">
    <source>
        <dbReference type="Proteomes" id="UP001446871"/>
    </source>
</evidence>
<comment type="caution">
    <text evidence="3">The sequence shown here is derived from an EMBL/GenBank/DDBJ whole genome shotgun (WGS) entry which is preliminary data.</text>
</comment>
<gene>
    <name evidence="3" type="ORF">PG996_006058</name>
</gene>
<evidence type="ECO:0000259" key="2">
    <source>
        <dbReference type="Pfam" id="PF16862"/>
    </source>
</evidence>
<organism evidence="3 4">
    <name type="scientific">Apiospora saccharicola</name>
    <dbReference type="NCBI Taxonomy" id="335842"/>
    <lineage>
        <taxon>Eukaryota</taxon>
        <taxon>Fungi</taxon>
        <taxon>Dikarya</taxon>
        <taxon>Ascomycota</taxon>
        <taxon>Pezizomycotina</taxon>
        <taxon>Sordariomycetes</taxon>
        <taxon>Xylariomycetidae</taxon>
        <taxon>Amphisphaeriales</taxon>
        <taxon>Apiosporaceae</taxon>
        <taxon>Apiospora</taxon>
    </lineage>
</organism>
<evidence type="ECO:0000256" key="1">
    <source>
        <dbReference type="SAM" id="SignalP"/>
    </source>
</evidence>